<sequence length="283" mass="30596">MIINNNKLAELSSQRVNGLGGLSIHFKDGRSRISRLYQEGAAKIRMPQVGGDPLEAILINTSGGLTGGDRLQWDVELGENASAVITTQACERIYRSGGGEARIATRLKAAKGTRLAWLPQETILFNQSVLSRTLDVELEEGAEILVVEATIFGRLAMGERVDEAMFSDRWRVRLGGRPDGRLVHAEEFRLGPDIGAELQARPVADAACAVATVLLISGEAGKHLEAARQIIGEEGGASLWQVGPATKLMMRLHAPDSYTLRKRLGPLLALLNGKAGLPKVWTF</sequence>
<dbReference type="OMA" id="MARFCAQ"/>
<comment type="subcellular location">
    <subcellularLocation>
        <location evidence="4">Cytoplasm</location>
    </subcellularLocation>
</comment>
<comment type="function">
    <text evidence="4">Required for maturation of urease via the functional incorporation of the urease nickel metallocenter.</text>
</comment>
<dbReference type="PANTHER" id="PTHR33643:SF1">
    <property type="entry name" value="UREASE ACCESSORY PROTEIN D"/>
    <property type="match status" value="1"/>
</dbReference>
<dbReference type="GO" id="GO:0016151">
    <property type="term" value="F:nickel cation binding"/>
    <property type="evidence" value="ECO:0007669"/>
    <property type="project" value="UniProtKB-UniRule"/>
</dbReference>
<reference evidence="5" key="2">
    <citation type="submission" date="2020-10" db="EMBL/GenBank/DDBJ databases">
        <title>Enrichment of novel Verrucomicrobia, Bacteroidetes and Krumholzibacteria in an oxygen-limited, methane- and iron-fed bioreactor inoculated with Bothnian Sea sediments.</title>
        <authorList>
            <person name="Martins P.D."/>
            <person name="de Jong A."/>
            <person name="Lenstra W.K."/>
            <person name="van Helmond N.A.G.M."/>
            <person name="Slomp C.P."/>
            <person name="Jetten M.S.M."/>
            <person name="Welte C.U."/>
            <person name="Rasigraf O."/>
        </authorList>
    </citation>
    <scope>NUCLEOTIDE SEQUENCE</scope>
    <source>
        <strain evidence="5">MAG47</strain>
    </source>
</reference>
<dbReference type="EMBL" id="JACZKO010000033">
    <property type="protein sequence ID" value="MBE0561291.1"/>
    <property type="molecule type" value="Genomic_DNA"/>
</dbReference>
<dbReference type="PANTHER" id="PTHR33643">
    <property type="entry name" value="UREASE ACCESSORY PROTEIN D"/>
    <property type="match status" value="1"/>
</dbReference>
<dbReference type="Pfam" id="PF01774">
    <property type="entry name" value="UreD"/>
    <property type="match status" value="1"/>
</dbReference>
<dbReference type="RefSeq" id="WP_010658101.1">
    <property type="nucleotide sequence ID" value="NZ_CP066050.1"/>
</dbReference>
<evidence type="ECO:0000256" key="4">
    <source>
        <dbReference type="HAMAP-Rule" id="MF_01384"/>
    </source>
</evidence>
<keyword evidence="4" id="KW-0996">Nickel insertion</keyword>
<reference evidence="5" key="1">
    <citation type="submission" date="2020-09" db="EMBL/GenBank/DDBJ databases">
        <authorList>
            <person name="Dalcin Martins P."/>
        </authorList>
    </citation>
    <scope>NUCLEOTIDE SEQUENCE</scope>
    <source>
        <strain evidence="5">MAG47</strain>
    </source>
</reference>
<accession>A0A011TT72</accession>
<evidence type="ECO:0000313" key="5">
    <source>
        <dbReference type="EMBL" id="MBE0561291.1"/>
    </source>
</evidence>
<keyword evidence="3 4" id="KW-0143">Chaperone</keyword>
<evidence type="ECO:0000256" key="3">
    <source>
        <dbReference type="ARBA" id="ARBA00023186"/>
    </source>
</evidence>
<evidence type="ECO:0000256" key="2">
    <source>
        <dbReference type="ARBA" id="ARBA00022490"/>
    </source>
</evidence>
<name>A0A011TT72_BRUAN</name>
<dbReference type="InterPro" id="IPR002669">
    <property type="entry name" value="UreD"/>
</dbReference>
<keyword evidence="2 4" id="KW-0963">Cytoplasm</keyword>
<evidence type="ECO:0000256" key="1">
    <source>
        <dbReference type="ARBA" id="ARBA00007177"/>
    </source>
</evidence>
<dbReference type="GO" id="GO:0005737">
    <property type="term" value="C:cytoplasm"/>
    <property type="evidence" value="ECO:0007669"/>
    <property type="project" value="UniProtKB-SubCell"/>
</dbReference>
<dbReference type="SMR" id="A0A011TT72"/>
<comment type="subunit">
    <text evidence="4">UreD, UreF and UreG form a complex that acts as a GTP-hydrolysis-dependent molecular chaperone, activating the urease apoprotein by helping to assemble the nickel containing metallocenter of UreC. The UreE protein probably delivers the nickel.</text>
</comment>
<gene>
    <name evidence="4" type="primary">ureD</name>
    <name evidence="5" type="ORF">IH622_10865</name>
</gene>
<proteinExistence type="inferred from homology"/>
<dbReference type="Proteomes" id="UP000642265">
    <property type="component" value="Unassembled WGS sequence"/>
</dbReference>
<protein>
    <recommendedName>
        <fullName evidence="4">Urease accessory protein UreD</fullName>
    </recommendedName>
</protein>
<evidence type="ECO:0000313" key="6">
    <source>
        <dbReference type="Proteomes" id="UP000642265"/>
    </source>
</evidence>
<comment type="caution">
    <text evidence="5">The sequence shown here is derived from an EMBL/GenBank/DDBJ whole genome shotgun (WGS) entry which is preliminary data.</text>
</comment>
<organism evidence="5 6">
    <name type="scientific">Brucella anthropi</name>
    <name type="common">Ochrobactrum anthropi</name>
    <dbReference type="NCBI Taxonomy" id="529"/>
    <lineage>
        <taxon>Bacteria</taxon>
        <taxon>Pseudomonadati</taxon>
        <taxon>Pseudomonadota</taxon>
        <taxon>Alphaproteobacteria</taxon>
        <taxon>Hyphomicrobiales</taxon>
        <taxon>Brucellaceae</taxon>
        <taxon>Brucella/Ochrobactrum group</taxon>
        <taxon>Brucella</taxon>
    </lineage>
</organism>
<dbReference type="AlphaFoldDB" id="A0A011TT72"/>
<comment type="similarity">
    <text evidence="1 4">Belongs to the UreD family.</text>
</comment>
<dbReference type="HAMAP" id="MF_01384">
    <property type="entry name" value="UreD"/>
    <property type="match status" value="1"/>
</dbReference>